<feature type="transmembrane region" description="Helical" evidence="7">
    <location>
        <begin position="275"/>
        <end position="296"/>
    </location>
</feature>
<name>A0A9D7AK93_9GAMM</name>
<dbReference type="GO" id="GO:0009246">
    <property type="term" value="P:enterobacterial common antigen biosynthetic process"/>
    <property type="evidence" value="ECO:0007669"/>
    <property type="project" value="TreeGrafter"/>
</dbReference>
<dbReference type="PANTHER" id="PTHR40074">
    <property type="entry name" value="O-ACETYLTRANSFERASE WECH"/>
    <property type="match status" value="1"/>
</dbReference>
<feature type="transmembrane region" description="Helical" evidence="7">
    <location>
        <begin position="209"/>
        <end position="230"/>
    </location>
</feature>
<feature type="transmembrane region" description="Helical" evidence="7">
    <location>
        <begin position="50"/>
        <end position="68"/>
    </location>
</feature>
<feature type="transmembrane region" description="Helical" evidence="7">
    <location>
        <begin position="184"/>
        <end position="202"/>
    </location>
</feature>
<evidence type="ECO:0000259" key="8">
    <source>
        <dbReference type="Pfam" id="PF01757"/>
    </source>
</evidence>
<feature type="transmembrane region" description="Helical" evidence="7">
    <location>
        <begin position="308"/>
        <end position="328"/>
    </location>
</feature>
<comment type="similarity">
    <text evidence="2">Belongs to the acyltransferase 3 family.</text>
</comment>
<dbReference type="GO" id="GO:0005886">
    <property type="term" value="C:plasma membrane"/>
    <property type="evidence" value="ECO:0007669"/>
    <property type="project" value="UniProtKB-SubCell"/>
</dbReference>
<dbReference type="Proteomes" id="UP001296969">
    <property type="component" value="Unassembled WGS sequence"/>
</dbReference>
<keyword evidence="6 7" id="KW-0472">Membrane</keyword>
<feature type="domain" description="Acyltransferase 3" evidence="8">
    <location>
        <begin position="14"/>
        <end position="328"/>
    </location>
</feature>
<evidence type="ECO:0000256" key="5">
    <source>
        <dbReference type="ARBA" id="ARBA00022989"/>
    </source>
</evidence>
<feature type="transmembrane region" description="Helical" evidence="7">
    <location>
        <begin position="121"/>
        <end position="141"/>
    </location>
</feature>
<proteinExistence type="inferred from homology"/>
<evidence type="ECO:0000256" key="7">
    <source>
        <dbReference type="SAM" id="Phobius"/>
    </source>
</evidence>
<evidence type="ECO:0000313" key="11">
    <source>
        <dbReference type="Proteomes" id="UP000807542"/>
    </source>
</evidence>
<sequence>MENPSVKPMQINAELIRAVAISLVVLLHISGNSFASMGEYWWVSLAYDSLTRASVPLFFMLSGALLLTKNEPAGLFYKKRLFKVVIPLLFWSYVYLLYRKFHVGESELSLSPLTILNGPSYYHLWFLYSIISIYLFIPMLRYYTINATKQVKLIILCLWLFSQSVQPFASFIGINLYTGIDAGFITRFIGFVLLGEFIVTTWREIDWRLLLGGFVASTAVTAYMTYSISIHSGVANETWFQYHSPAVIVSSLCLFMILAKLRFRVEKVTHLVSKFSFGIYFVHIIVMQQVAIQFIFTPESFNSAWSIILIPLAFLACLFIALMICILFSKTPLLRRVV</sequence>
<evidence type="ECO:0000313" key="9">
    <source>
        <dbReference type="EMBL" id="MBK5074585.1"/>
    </source>
</evidence>
<keyword evidence="10" id="KW-0808">Transferase</keyword>
<protein>
    <submittedName>
        <fullName evidence="10">Acyltransferase family protein</fullName>
    </submittedName>
</protein>
<dbReference type="Proteomes" id="UP000807542">
    <property type="component" value="Unassembled WGS sequence"/>
</dbReference>
<dbReference type="AlphaFoldDB" id="A0A9D7AK93"/>
<evidence type="ECO:0000256" key="4">
    <source>
        <dbReference type="ARBA" id="ARBA00022692"/>
    </source>
</evidence>
<evidence type="ECO:0000313" key="10">
    <source>
        <dbReference type="EMBL" id="MBK5177749.1"/>
    </source>
</evidence>
<keyword evidence="3" id="KW-1003">Cell membrane</keyword>
<feature type="transmembrane region" description="Helical" evidence="7">
    <location>
        <begin position="242"/>
        <end position="263"/>
    </location>
</feature>
<dbReference type="PANTHER" id="PTHR40074:SF2">
    <property type="entry name" value="O-ACETYLTRANSFERASE WECH"/>
    <property type="match status" value="1"/>
</dbReference>
<keyword evidence="12" id="KW-1185">Reference proteome</keyword>
<comment type="subcellular location">
    <subcellularLocation>
        <location evidence="1">Cell membrane</location>
        <topology evidence="1">Multi-pass membrane protein</topology>
    </subcellularLocation>
</comment>
<evidence type="ECO:0000256" key="3">
    <source>
        <dbReference type="ARBA" id="ARBA00022475"/>
    </source>
</evidence>
<accession>A0A9D7AK93</accession>
<dbReference type="RefSeq" id="WP_228399076.1">
    <property type="nucleotide sequence ID" value="NZ_JADRCP010000005.1"/>
</dbReference>
<dbReference type="EMBL" id="JADRCQ010000005">
    <property type="protein sequence ID" value="MBK5074585.1"/>
    <property type="molecule type" value="Genomic_DNA"/>
</dbReference>
<dbReference type="EMBL" id="JADRCP010000005">
    <property type="protein sequence ID" value="MBK5177749.1"/>
    <property type="molecule type" value="Genomic_DNA"/>
</dbReference>
<evidence type="ECO:0000256" key="1">
    <source>
        <dbReference type="ARBA" id="ARBA00004651"/>
    </source>
</evidence>
<reference evidence="10 12" key="1">
    <citation type="submission" date="2020-11" db="EMBL/GenBank/DDBJ databases">
        <title>Insectihabitans protaetiae gen. nov. sp. nov. and Insectihabitans allomyrinae sp. nov., isolated from larvae of Protaetia brevitarsis seulensis and Allomyrina dichotoma, respectively.</title>
        <authorList>
            <person name="Lee S.D."/>
            <person name="Byeon Y.-S."/>
            <person name="Kim S.-M."/>
            <person name="Yang H.L."/>
            <person name="Kim I.S."/>
        </authorList>
    </citation>
    <scope>NUCLEOTIDE SEQUENCE</scope>
    <source>
        <strain evidence="10">CWB-B4</strain>
        <strain evidence="9 12">CWB-B43</strain>
    </source>
</reference>
<keyword evidence="5 7" id="KW-1133">Transmembrane helix</keyword>
<dbReference type="GO" id="GO:0016413">
    <property type="term" value="F:O-acetyltransferase activity"/>
    <property type="evidence" value="ECO:0007669"/>
    <property type="project" value="TreeGrafter"/>
</dbReference>
<feature type="transmembrane region" description="Helical" evidence="7">
    <location>
        <begin position="80"/>
        <end position="101"/>
    </location>
</feature>
<evidence type="ECO:0000256" key="6">
    <source>
        <dbReference type="ARBA" id="ARBA00023136"/>
    </source>
</evidence>
<evidence type="ECO:0000256" key="2">
    <source>
        <dbReference type="ARBA" id="ARBA00007400"/>
    </source>
</evidence>
<dbReference type="Pfam" id="PF01757">
    <property type="entry name" value="Acyl_transf_3"/>
    <property type="match status" value="1"/>
</dbReference>
<feature type="transmembrane region" description="Helical" evidence="7">
    <location>
        <begin position="153"/>
        <end position="178"/>
    </location>
</feature>
<organism evidence="10 11">
    <name type="scientific">Limnobaculum xujianqingii</name>
    <dbReference type="NCBI Taxonomy" id="2738837"/>
    <lineage>
        <taxon>Bacteria</taxon>
        <taxon>Pseudomonadati</taxon>
        <taxon>Pseudomonadota</taxon>
        <taxon>Gammaproteobacteria</taxon>
        <taxon>Enterobacterales</taxon>
        <taxon>Budviciaceae</taxon>
        <taxon>Limnobaculum</taxon>
    </lineage>
</organism>
<keyword evidence="10" id="KW-0012">Acyltransferase</keyword>
<gene>
    <name evidence="10" type="ORF">I2492_15615</name>
    <name evidence="9" type="ORF">I2493_16385</name>
</gene>
<comment type="caution">
    <text evidence="10">The sequence shown here is derived from an EMBL/GenBank/DDBJ whole genome shotgun (WGS) entry which is preliminary data.</text>
</comment>
<dbReference type="InterPro" id="IPR002656">
    <property type="entry name" value="Acyl_transf_3_dom"/>
</dbReference>
<keyword evidence="4 7" id="KW-0812">Transmembrane</keyword>
<feature type="transmembrane region" description="Helical" evidence="7">
    <location>
        <begin position="12"/>
        <end position="30"/>
    </location>
</feature>
<evidence type="ECO:0000313" key="12">
    <source>
        <dbReference type="Proteomes" id="UP001296969"/>
    </source>
</evidence>